<evidence type="ECO:0000259" key="10">
    <source>
        <dbReference type="PROSITE" id="PS50862"/>
    </source>
</evidence>
<evidence type="ECO:0000256" key="4">
    <source>
        <dbReference type="ARBA" id="ARBA00022840"/>
    </source>
</evidence>
<dbReference type="SUPFAM" id="SSF50249">
    <property type="entry name" value="Nucleic acid-binding proteins"/>
    <property type="match status" value="1"/>
</dbReference>
<dbReference type="Gene3D" id="2.40.50.140">
    <property type="entry name" value="Nucleic acid-binding proteins"/>
    <property type="match status" value="1"/>
</dbReference>
<feature type="region of interest" description="Disordered" evidence="9">
    <location>
        <begin position="1"/>
        <end position="23"/>
    </location>
</feature>
<dbReference type="InterPro" id="IPR002313">
    <property type="entry name" value="Lys-tRNA-ligase_II"/>
</dbReference>
<organism evidence="11 12">
    <name type="scientific">Saccharothrix hoggarensis</name>
    <dbReference type="NCBI Taxonomy" id="913853"/>
    <lineage>
        <taxon>Bacteria</taxon>
        <taxon>Bacillati</taxon>
        <taxon>Actinomycetota</taxon>
        <taxon>Actinomycetes</taxon>
        <taxon>Pseudonocardiales</taxon>
        <taxon>Pseudonocardiaceae</taxon>
        <taxon>Saccharothrix</taxon>
    </lineage>
</organism>
<dbReference type="PANTHER" id="PTHR42918:SF15">
    <property type="entry name" value="LYSINE--TRNA LIGASE, CHLOROPLASTIC_MITOCHONDRIAL"/>
    <property type="match status" value="1"/>
</dbReference>
<dbReference type="InterPro" id="IPR004365">
    <property type="entry name" value="NA-bd_OB_tRNA"/>
</dbReference>
<evidence type="ECO:0000256" key="2">
    <source>
        <dbReference type="ARBA" id="ARBA00022723"/>
    </source>
</evidence>
<comment type="subcellular location">
    <subcellularLocation>
        <location evidence="7">Cytoplasm</location>
    </subcellularLocation>
</comment>
<accession>A0ABW3QXG3</accession>
<evidence type="ECO:0000256" key="7">
    <source>
        <dbReference type="HAMAP-Rule" id="MF_00252"/>
    </source>
</evidence>
<evidence type="ECO:0000313" key="11">
    <source>
        <dbReference type="EMBL" id="MFD1149532.1"/>
    </source>
</evidence>
<dbReference type="RefSeq" id="WP_380724938.1">
    <property type="nucleotide sequence ID" value="NZ_JBHTLK010000110.1"/>
</dbReference>
<keyword evidence="7" id="KW-0963">Cytoplasm</keyword>
<feature type="binding site" evidence="7">
    <location>
        <position position="415"/>
    </location>
    <ligand>
        <name>Mg(2+)</name>
        <dbReference type="ChEBI" id="CHEBI:18420"/>
        <label>1</label>
    </ligand>
</feature>
<keyword evidence="5 7" id="KW-0030">Aminoacyl-tRNA synthetase</keyword>
<dbReference type="Gene3D" id="3.30.930.10">
    <property type="entry name" value="Bira Bifunctional Protein, Domain 2"/>
    <property type="match status" value="1"/>
</dbReference>
<dbReference type="NCBIfam" id="NF001756">
    <property type="entry name" value="PRK00484.1"/>
    <property type="match status" value="1"/>
</dbReference>
<keyword evidence="2 7" id="KW-0479">Metal-binding</keyword>
<dbReference type="NCBIfam" id="TIGR00499">
    <property type="entry name" value="lysS_bact"/>
    <property type="match status" value="1"/>
</dbReference>
<name>A0ABW3QXG3_9PSEU</name>
<evidence type="ECO:0000313" key="12">
    <source>
        <dbReference type="Proteomes" id="UP001597168"/>
    </source>
</evidence>
<evidence type="ECO:0000256" key="3">
    <source>
        <dbReference type="ARBA" id="ARBA00022741"/>
    </source>
</evidence>
<sequence>MSEQPATGSATSDDDLPEQLRVRREKRARLLERGVDPYPVEVPRTHTLREVREAHQGLEPDTSTGEVVGVTGRVMFIRNTGKLCFATLREGDGTELQAMLSLNGVGEQALAEWKSDVDLGDHVFVRGEVITSRRGELSVMADQWAMTAKALRPLPVAHKELAEETRIRQRYVDLILREQARNTVRNRAAVVRSLRESFHRRGFIEVETPMLQTLQGGASARPFVTRSNALDIDLFLRIAPELYLKRCVVGGIEKVFEINRNFRNEGMDSSHSPEFSMLEYYEAYATYDTNAVLTRELIQEAALAVAGSHVVTLADGSEYDLGGEWTTLSMYDSLSEAAGEPVTPETSAEDLRKLADRLGVEADPKLGHGKLVEELWEHLVGDGLHAPTFVRDFPVETSPLTRQHRSRPGVAEKWDLYVRGFELATGYSELVDPVVERERLEAQARLGATGDVEAMPVDEDFLRSLEYGMPPSGGVGMGIDRLLMALTGLGIRETILFPLVRPE</sequence>
<reference evidence="12" key="1">
    <citation type="journal article" date="2019" name="Int. J. Syst. Evol. Microbiol.">
        <title>The Global Catalogue of Microorganisms (GCM) 10K type strain sequencing project: providing services to taxonomists for standard genome sequencing and annotation.</title>
        <authorList>
            <consortium name="The Broad Institute Genomics Platform"/>
            <consortium name="The Broad Institute Genome Sequencing Center for Infectious Disease"/>
            <person name="Wu L."/>
            <person name="Ma J."/>
        </authorList>
    </citation>
    <scope>NUCLEOTIDE SEQUENCE [LARGE SCALE GENOMIC DNA]</scope>
    <source>
        <strain evidence="12">CCUG 60214</strain>
    </source>
</reference>
<evidence type="ECO:0000256" key="6">
    <source>
        <dbReference type="ARBA" id="ARBA00048573"/>
    </source>
</evidence>
<dbReference type="HAMAP" id="MF_00252">
    <property type="entry name" value="Lys_tRNA_synth_class2"/>
    <property type="match status" value="1"/>
</dbReference>
<dbReference type="PROSITE" id="PS50862">
    <property type="entry name" value="AA_TRNA_LIGASE_II"/>
    <property type="match status" value="1"/>
</dbReference>
<keyword evidence="7" id="KW-0648">Protein biosynthesis</keyword>
<evidence type="ECO:0000256" key="8">
    <source>
        <dbReference type="RuleBase" id="RU000336"/>
    </source>
</evidence>
<comment type="subunit">
    <text evidence="7">Homodimer.</text>
</comment>
<dbReference type="InterPro" id="IPR044136">
    <property type="entry name" value="Lys-tRNA-ligase_II_N"/>
</dbReference>
<dbReference type="PANTHER" id="PTHR42918">
    <property type="entry name" value="LYSYL-TRNA SYNTHETASE"/>
    <property type="match status" value="1"/>
</dbReference>
<keyword evidence="1 7" id="KW-0436">Ligase</keyword>
<dbReference type="CDD" id="cd04322">
    <property type="entry name" value="LysRS_N"/>
    <property type="match status" value="1"/>
</dbReference>
<dbReference type="EMBL" id="JBHTLK010000110">
    <property type="protein sequence ID" value="MFD1149532.1"/>
    <property type="molecule type" value="Genomic_DNA"/>
</dbReference>
<keyword evidence="4 7" id="KW-0067">ATP-binding</keyword>
<evidence type="ECO:0000256" key="9">
    <source>
        <dbReference type="SAM" id="MobiDB-lite"/>
    </source>
</evidence>
<keyword evidence="7 8" id="KW-0460">Magnesium</keyword>
<evidence type="ECO:0000256" key="1">
    <source>
        <dbReference type="ARBA" id="ARBA00022598"/>
    </source>
</evidence>
<keyword evidence="3 7" id="KW-0547">Nucleotide-binding</keyword>
<dbReference type="GO" id="GO:0004824">
    <property type="term" value="F:lysine-tRNA ligase activity"/>
    <property type="evidence" value="ECO:0007669"/>
    <property type="project" value="UniProtKB-EC"/>
</dbReference>
<comment type="caution">
    <text evidence="11">The sequence shown here is derived from an EMBL/GenBank/DDBJ whole genome shotgun (WGS) entry which is preliminary data.</text>
</comment>
<dbReference type="PRINTS" id="PR00982">
    <property type="entry name" value="TRNASYNTHLYS"/>
</dbReference>
<dbReference type="InterPro" id="IPR012340">
    <property type="entry name" value="NA-bd_OB-fold"/>
</dbReference>
<comment type="cofactor">
    <cofactor evidence="7 8">
        <name>Mg(2+)</name>
        <dbReference type="ChEBI" id="CHEBI:18420"/>
    </cofactor>
    <text evidence="7 8">Binds 3 Mg(2+) ions per subunit.</text>
</comment>
<feature type="binding site" evidence="7">
    <location>
        <position position="422"/>
    </location>
    <ligand>
        <name>Mg(2+)</name>
        <dbReference type="ChEBI" id="CHEBI:18420"/>
        <label>1</label>
    </ligand>
</feature>
<dbReference type="InterPro" id="IPR004364">
    <property type="entry name" value="Aa-tRNA-synt_II"/>
</dbReference>
<feature type="compositionally biased region" description="Polar residues" evidence="9">
    <location>
        <begin position="1"/>
        <end position="11"/>
    </location>
</feature>
<dbReference type="InterPro" id="IPR018149">
    <property type="entry name" value="Lys-tRNA-synth_II_C"/>
</dbReference>
<dbReference type="InterPro" id="IPR006195">
    <property type="entry name" value="aa-tRNA-synth_II"/>
</dbReference>
<dbReference type="Pfam" id="PF01336">
    <property type="entry name" value="tRNA_anti-codon"/>
    <property type="match status" value="1"/>
</dbReference>
<gene>
    <name evidence="7 11" type="primary">lysS</name>
    <name evidence="11" type="ORF">ACFQ3T_20555</name>
</gene>
<dbReference type="Pfam" id="PF00152">
    <property type="entry name" value="tRNA-synt_2"/>
    <property type="match status" value="1"/>
</dbReference>
<comment type="catalytic activity">
    <reaction evidence="6 7 8">
        <text>tRNA(Lys) + L-lysine + ATP = L-lysyl-tRNA(Lys) + AMP + diphosphate</text>
        <dbReference type="Rhea" id="RHEA:20792"/>
        <dbReference type="Rhea" id="RHEA-COMP:9696"/>
        <dbReference type="Rhea" id="RHEA-COMP:9697"/>
        <dbReference type="ChEBI" id="CHEBI:30616"/>
        <dbReference type="ChEBI" id="CHEBI:32551"/>
        <dbReference type="ChEBI" id="CHEBI:33019"/>
        <dbReference type="ChEBI" id="CHEBI:78442"/>
        <dbReference type="ChEBI" id="CHEBI:78529"/>
        <dbReference type="ChEBI" id="CHEBI:456215"/>
        <dbReference type="EC" id="6.1.1.6"/>
    </reaction>
</comment>
<dbReference type="EC" id="6.1.1.6" evidence="7"/>
<protein>
    <recommendedName>
        <fullName evidence="7">Lysine--tRNA ligase</fullName>
        <ecNumber evidence="7">6.1.1.6</ecNumber>
    </recommendedName>
    <alternativeName>
        <fullName evidence="7">Lysyl-tRNA synthetase</fullName>
        <shortName evidence="7">LysRS</shortName>
    </alternativeName>
</protein>
<keyword evidence="12" id="KW-1185">Reference proteome</keyword>
<dbReference type="Proteomes" id="UP001597168">
    <property type="component" value="Unassembled WGS sequence"/>
</dbReference>
<feature type="domain" description="Aminoacyl-transfer RNA synthetases class-II family profile" evidence="10">
    <location>
        <begin position="187"/>
        <end position="502"/>
    </location>
</feature>
<evidence type="ECO:0000256" key="5">
    <source>
        <dbReference type="ARBA" id="ARBA00023146"/>
    </source>
</evidence>
<feature type="binding site" evidence="7">
    <location>
        <position position="422"/>
    </location>
    <ligand>
        <name>Mg(2+)</name>
        <dbReference type="ChEBI" id="CHEBI:18420"/>
        <label>2</label>
    </ligand>
</feature>
<proteinExistence type="inferred from homology"/>
<comment type="similarity">
    <text evidence="7">Belongs to the class-II aminoacyl-tRNA synthetase family.</text>
</comment>
<dbReference type="InterPro" id="IPR045864">
    <property type="entry name" value="aa-tRNA-synth_II/BPL/LPL"/>
</dbReference>
<dbReference type="SUPFAM" id="SSF55681">
    <property type="entry name" value="Class II aaRS and biotin synthetases"/>
    <property type="match status" value="1"/>
</dbReference>